<protein>
    <recommendedName>
        <fullName evidence="4">Transporter</fullName>
    </recommendedName>
</protein>
<keyword evidence="1" id="KW-0732">Signal</keyword>
<feature type="chain" id="PRO_5029679645" description="Transporter" evidence="1">
    <location>
        <begin position="20"/>
        <end position="239"/>
    </location>
</feature>
<dbReference type="Proteomes" id="UP000500961">
    <property type="component" value="Chromosome"/>
</dbReference>
<dbReference type="RefSeq" id="WP_173073540.1">
    <property type="nucleotide sequence ID" value="NZ_CP041345.1"/>
</dbReference>
<proteinExistence type="predicted"/>
<sequence>MKKLFFIIFLSFIRISSNAQDEIVCNHSIKVDYKIDLVSRYVWRGLQFDASPSIQPDLSFSFGNLSIGSWASYGTHSNFPEIDLYAVYSVKSFSLTIFDYYNENENNLKQNKFFNWKRTSTKHAIEGTIAWNGSNKIPLKAFVATFLYGNDLNDDSNQNFSTYIEFAYPFKLDNYMIDMFIGGTASNGFYNQKAGITNVGINASKEVKITDNFLLPVKASFTINPESDDVFFVVGITLK</sequence>
<keyword evidence="3" id="KW-1185">Reference proteome</keyword>
<evidence type="ECO:0008006" key="4">
    <source>
        <dbReference type="Google" id="ProtNLM"/>
    </source>
</evidence>
<evidence type="ECO:0000313" key="3">
    <source>
        <dbReference type="Proteomes" id="UP000500961"/>
    </source>
</evidence>
<evidence type="ECO:0000256" key="1">
    <source>
        <dbReference type="SAM" id="SignalP"/>
    </source>
</evidence>
<name>A0A7D4BDC1_9BACT</name>
<dbReference type="AlphaFoldDB" id="A0A7D4BDC1"/>
<dbReference type="KEGG" id="ttz:FHG85_04885"/>
<dbReference type="EMBL" id="CP041345">
    <property type="protein sequence ID" value="QKG79623.1"/>
    <property type="molecule type" value="Genomic_DNA"/>
</dbReference>
<evidence type="ECO:0000313" key="2">
    <source>
        <dbReference type="EMBL" id="QKG79623.1"/>
    </source>
</evidence>
<accession>A0A7D4BDC1</accession>
<organism evidence="2 3">
    <name type="scientific">Tenuifilum thalassicum</name>
    <dbReference type="NCBI Taxonomy" id="2590900"/>
    <lineage>
        <taxon>Bacteria</taxon>
        <taxon>Pseudomonadati</taxon>
        <taxon>Bacteroidota</taxon>
        <taxon>Bacteroidia</taxon>
        <taxon>Bacteroidales</taxon>
        <taxon>Tenuifilaceae</taxon>
        <taxon>Tenuifilum</taxon>
    </lineage>
</organism>
<gene>
    <name evidence="2" type="ORF">FHG85_04885</name>
</gene>
<feature type="signal peptide" evidence="1">
    <location>
        <begin position="1"/>
        <end position="19"/>
    </location>
</feature>
<reference evidence="2 3" key="1">
    <citation type="submission" date="2019-07" db="EMBL/GenBank/DDBJ databases">
        <title>Thalassofilum flectens gen. nov., sp. nov., a novel moderate thermophilic anaerobe from a shallow sea hot spring in Kunashir Island (Russia), representing a new family in the order Bacteroidales, and proposal of Thalassofilacea fam. nov.</title>
        <authorList>
            <person name="Kochetkova T.V."/>
            <person name="Podosokorskaya O.A."/>
            <person name="Novikov A."/>
            <person name="Elcheninov A.G."/>
            <person name="Toshchakov S.V."/>
            <person name="Kublanov I.V."/>
        </authorList>
    </citation>
    <scope>NUCLEOTIDE SEQUENCE [LARGE SCALE GENOMIC DNA]</scope>
    <source>
        <strain evidence="2 3">38-H</strain>
    </source>
</reference>